<comment type="subcellular location">
    <subcellularLocation>
        <location evidence="1 8">Cell membrane</location>
        <topology evidence="1 8">Multi-pass membrane protein</topology>
    </subcellularLocation>
</comment>
<dbReference type="InterPro" id="IPR052017">
    <property type="entry name" value="TSUP"/>
</dbReference>
<evidence type="ECO:0000256" key="8">
    <source>
        <dbReference type="RuleBase" id="RU363041"/>
    </source>
</evidence>
<feature type="transmembrane region" description="Helical" evidence="8">
    <location>
        <begin position="136"/>
        <end position="161"/>
    </location>
</feature>
<evidence type="ECO:0000313" key="9">
    <source>
        <dbReference type="EMBL" id="MBL6455577.1"/>
    </source>
</evidence>
<dbReference type="EMBL" id="JAEUXJ010000003">
    <property type="protein sequence ID" value="MBL6455577.1"/>
    <property type="molecule type" value="Genomic_DNA"/>
</dbReference>
<feature type="transmembrane region" description="Helical" evidence="8">
    <location>
        <begin position="105"/>
        <end position="124"/>
    </location>
</feature>
<feature type="transmembrane region" description="Helical" evidence="8">
    <location>
        <begin position="173"/>
        <end position="195"/>
    </location>
</feature>
<reference evidence="9 10" key="1">
    <citation type="submission" date="2021-01" db="EMBL/GenBank/DDBJ databases">
        <title>Belnapia mucosa sp. nov. and Belnapia arida sp. nov., isolated from the Tabernas Desert (Almeria, Spain).</title>
        <authorList>
            <person name="Molina-Menor E."/>
            <person name="Vidal-Verdu A."/>
            <person name="Calonge A."/>
            <person name="Satari L."/>
            <person name="Pereto Magraner J."/>
            <person name="Porcar Miralles M."/>
        </authorList>
    </citation>
    <scope>NUCLEOTIDE SEQUENCE [LARGE SCALE GENOMIC DNA]</scope>
    <source>
        <strain evidence="9 10">T6</strain>
    </source>
</reference>
<feature type="transmembrane region" description="Helical" evidence="8">
    <location>
        <begin position="29"/>
        <end position="61"/>
    </location>
</feature>
<comment type="similarity">
    <text evidence="2 8">Belongs to the 4-toluene sulfonate uptake permease (TSUP) (TC 2.A.102) family.</text>
</comment>
<feature type="transmembrane region" description="Helical" evidence="8">
    <location>
        <begin position="226"/>
        <end position="244"/>
    </location>
</feature>
<proteinExistence type="inferred from homology"/>
<dbReference type="RefSeq" id="WP_202825309.1">
    <property type="nucleotide sequence ID" value="NZ_JAEUXJ010000003.1"/>
</dbReference>
<sequence length="250" mass="25953">MEHLVIVFLAGLLAGGINAAAGGGSFVSIPALVFAGLPSVAANASSTVALLPGTIASAWAWRRDFQAFPGMPMRWLVAISLGGGLAGAVLLLVTPQHAFDVLLPWLLLTGTLAFAFGRQLGAALRRRVRIGPGAVLWAQIPLAVYAGYFGGGVGIMMMAVWSLLGETDIRSMSAARTILVSAANAVAVVCFGLAGPVRWPETLTMLVAAVIGGYAGASLARRLPQPWLRGFVIAFSAAMTVVFFRRAYGS</sequence>
<gene>
    <name evidence="9" type="ORF">JMJ55_09605</name>
</gene>
<keyword evidence="4 8" id="KW-1003">Cell membrane</keyword>
<dbReference type="PANTHER" id="PTHR30269">
    <property type="entry name" value="TRANSMEMBRANE PROTEIN YFCA"/>
    <property type="match status" value="1"/>
</dbReference>
<keyword evidence="3" id="KW-0813">Transport</keyword>
<dbReference type="InterPro" id="IPR002781">
    <property type="entry name" value="TM_pro_TauE-like"/>
</dbReference>
<evidence type="ECO:0000256" key="7">
    <source>
        <dbReference type="ARBA" id="ARBA00023136"/>
    </source>
</evidence>
<dbReference type="Proteomes" id="UP000606490">
    <property type="component" value="Unassembled WGS sequence"/>
</dbReference>
<evidence type="ECO:0000313" key="10">
    <source>
        <dbReference type="Proteomes" id="UP000606490"/>
    </source>
</evidence>
<evidence type="ECO:0000256" key="3">
    <source>
        <dbReference type="ARBA" id="ARBA00022448"/>
    </source>
</evidence>
<feature type="transmembrane region" description="Helical" evidence="8">
    <location>
        <begin position="73"/>
        <end position="93"/>
    </location>
</feature>
<evidence type="ECO:0000256" key="6">
    <source>
        <dbReference type="ARBA" id="ARBA00022989"/>
    </source>
</evidence>
<keyword evidence="5 8" id="KW-0812">Transmembrane</keyword>
<dbReference type="PANTHER" id="PTHR30269:SF0">
    <property type="entry name" value="MEMBRANE TRANSPORTER PROTEIN YFCA-RELATED"/>
    <property type="match status" value="1"/>
</dbReference>
<keyword evidence="10" id="KW-1185">Reference proteome</keyword>
<evidence type="ECO:0000256" key="1">
    <source>
        <dbReference type="ARBA" id="ARBA00004651"/>
    </source>
</evidence>
<evidence type="ECO:0000256" key="4">
    <source>
        <dbReference type="ARBA" id="ARBA00022475"/>
    </source>
</evidence>
<name>A0ABS1V1Z0_9PROT</name>
<dbReference type="Pfam" id="PF01925">
    <property type="entry name" value="TauE"/>
    <property type="match status" value="1"/>
</dbReference>
<comment type="caution">
    <text evidence="9">The sequence shown here is derived from an EMBL/GenBank/DDBJ whole genome shotgun (WGS) entry which is preliminary data.</text>
</comment>
<organism evidence="9 10">
    <name type="scientific">Belnapia mucosa</name>
    <dbReference type="NCBI Taxonomy" id="2804532"/>
    <lineage>
        <taxon>Bacteria</taxon>
        <taxon>Pseudomonadati</taxon>
        <taxon>Pseudomonadota</taxon>
        <taxon>Alphaproteobacteria</taxon>
        <taxon>Acetobacterales</taxon>
        <taxon>Roseomonadaceae</taxon>
        <taxon>Belnapia</taxon>
    </lineage>
</organism>
<feature type="transmembrane region" description="Helical" evidence="8">
    <location>
        <begin position="202"/>
        <end position="220"/>
    </location>
</feature>
<evidence type="ECO:0000256" key="5">
    <source>
        <dbReference type="ARBA" id="ARBA00022692"/>
    </source>
</evidence>
<keyword evidence="7 8" id="KW-0472">Membrane</keyword>
<accession>A0ABS1V1Z0</accession>
<keyword evidence="6 8" id="KW-1133">Transmembrane helix</keyword>
<evidence type="ECO:0000256" key="2">
    <source>
        <dbReference type="ARBA" id="ARBA00009142"/>
    </source>
</evidence>
<protein>
    <recommendedName>
        <fullName evidence="8">Probable membrane transporter protein</fullName>
    </recommendedName>
</protein>